<dbReference type="InterPro" id="IPR029051">
    <property type="entry name" value="DUF4352"/>
</dbReference>
<evidence type="ECO:0000256" key="2">
    <source>
        <dbReference type="SAM" id="MobiDB-lite"/>
    </source>
</evidence>
<dbReference type="InterPro" id="IPR029050">
    <property type="entry name" value="Immunoprotect_excell_Ig-like"/>
</dbReference>
<dbReference type="EMBL" id="CP107567">
    <property type="protein sequence ID" value="UYQ65614.1"/>
    <property type="molecule type" value="Genomic_DNA"/>
</dbReference>
<organism evidence="4 5">
    <name type="scientific">Streptomyces peucetius</name>
    <dbReference type="NCBI Taxonomy" id="1950"/>
    <lineage>
        <taxon>Bacteria</taxon>
        <taxon>Bacillati</taxon>
        <taxon>Actinomycetota</taxon>
        <taxon>Actinomycetes</taxon>
        <taxon>Kitasatosporales</taxon>
        <taxon>Streptomycetaceae</taxon>
        <taxon>Streptomyces</taxon>
    </lineage>
</organism>
<evidence type="ECO:0000313" key="4">
    <source>
        <dbReference type="EMBL" id="UYQ65614.1"/>
    </source>
</evidence>
<keyword evidence="1" id="KW-0732">Signal</keyword>
<protein>
    <recommendedName>
        <fullName evidence="3">DUF4352 domain-containing protein</fullName>
    </recommendedName>
</protein>
<sequence length="244" mass="25150">MIPPKPADEPTLPAATVAAPARVRPSSRAAVLAAVWTVLVAGVSSGVTVAIVGGDDPGGTSAPASSPSVWQDTRTYPDDAAQGPEEQPSPSPTADSYAMGEKAESGGATVVVKKVRESATVTIDDFETTKTLKAGAGAKYVIVETTVYNDGTKSFDPVCGGGISQGLIDAKGRTFDVIEDVYLVEENAKAKACGEEVQPGFKRDAFFVYKLPADARPAQWAFSGSRGQVEEDQAVVTIAGTAAN</sequence>
<dbReference type="RefSeq" id="WP_264248849.1">
    <property type="nucleotide sequence ID" value="NZ_CP107567.1"/>
</dbReference>
<accession>A0ABY6II79</accession>
<name>A0ABY6II79_STRPE</name>
<feature type="region of interest" description="Disordered" evidence="2">
    <location>
        <begin position="55"/>
        <end position="102"/>
    </location>
</feature>
<evidence type="ECO:0000256" key="1">
    <source>
        <dbReference type="ARBA" id="ARBA00022729"/>
    </source>
</evidence>
<dbReference type="Gene3D" id="2.60.40.1240">
    <property type="match status" value="1"/>
</dbReference>
<dbReference type="Pfam" id="PF11611">
    <property type="entry name" value="DUF4352"/>
    <property type="match status" value="1"/>
</dbReference>
<keyword evidence="5" id="KW-1185">Reference proteome</keyword>
<dbReference type="Proteomes" id="UP001163878">
    <property type="component" value="Chromosome"/>
</dbReference>
<reference evidence="4" key="1">
    <citation type="submission" date="2022-10" db="EMBL/GenBank/DDBJ databases">
        <title>Cytochrome P450 Catalyzes Benzene Ring Formation in the Biosynthesis of Trialkyl-Substituted Aromatic Polyketides.</title>
        <authorList>
            <person name="Zhao E."/>
            <person name="Ge H."/>
        </authorList>
    </citation>
    <scope>NUCLEOTIDE SEQUENCE</scope>
    <source>
        <strain evidence="4">NA0869</strain>
    </source>
</reference>
<proteinExistence type="predicted"/>
<gene>
    <name evidence="4" type="ORF">OGH68_31915</name>
</gene>
<evidence type="ECO:0000259" key="3">
    <source>
        <dbReference type="Pfam" id="PF11611"/>
    </source>
</evidence>
<feature type="domain" description="DUF4352" evidence="3">
    <location>
        <begin position="97"/>
        <end position="222"/>
    </location>
</feature>
<evidence type="ECO:0000313" key="5">
    <source>
        <dbReference type="Proteomes" id="UP001163878"/>
    </source>
</evidence>